<keyword evidence="1" id="KW-0472">Membrane</keyword>
<proteinExistence type="predicted"/>
<sequence length="425" mass="47573">MRDKPIFSRSSNLVSLPALGLELLFCVLAAFFGQRQLAAALMFVFLLSGISRLWAALSLRRVSVSVSGASRGLFPGETAIFEMEVRNEKFLPVIWLEIFFPLAKSLCLTPEDSRPPDDWEAPALERSGASTTLVGERRFSFLLWYETLRFQSRWSANCRGVYSVEGWRLRTGDGFGLAQVERSIENDRRFAVYPRLIDVAPDLFLRNLWNAESGTRGVMEDPTIIRSTRDYMTTDSLKHMNWRLAAQGLPLTVNVYEEILPQTVHFLFDGESFSGSAPHPEEMEDALSILASELVLLSERQVPCGLSLCRGAGCEPVNLFPASSSIEELLCALAAYQPMEPKRDADSGNILSQPPDFDTDVLYEAAGSVGRFYYISYDIASLTGRPLLRRLDHTCMSLLTYCEPEPYGEFETVCLCGLKEGRNHA</sequence>
<dbReference type="EMBL" id="CP060490">
    <property type="protein sequence ID" value="QNL45575.1"/>
    <property type="molecule type" value="Genomic_DNA"/>
</dbReference>
<keyword evidence="3" id="KW-1185">Reference proteome</keyword>
<dbReference type="PANTHER" id="PTHR34351:SF2">
    <property type="entry name" value="DUF58 DOMAIN-CONTAINING PROTEIN"/>
    <property type="match status" value="1"/>
</dbReference>
<organism evidence="2 3">
    <name type="scientific">Oscillibacter hominis</name>
    <dbReference type="NCBI Taxonomy" id="2763056"/>
    <lineage>
        <taxon>Bacteria</taxon>
        <taxon>Bacillati</taxon>
        <taxon>Bacillota</taxon>
        <taxon>Clostridia</taxon>
        <taxon>Eubacteriales</taxon>
        <taxon>Oscillospiraceae</taxon>
        <taxon>Oscillibacter</taxon>
    </lineage>
</organism>
<reference evidence="2 3" key="1">
    <citation type="submission" date="2020-08" db="EMBL/GenBank/DDBJ databases">
        <authorList>
            <person name="Liu C."/>
            <person name="Sun Q."/>
        </authorList>
    </citation>
    <scope>NUCLEOTIDE SEQUENCE [LARGE SCALE GENOMIC DNA]</scope>
    <source>
        <strain evidence="2 3">NSJ-62</strain>
    </source>
</reference>
<feature type="transmembrane region" description="Helical" evidence="1">
    <location>
        <begin position="12"/>
        <end position="32"/>
    </location>
</feature>
<dbReference type="Proteomes" id="UP000515960">
    <property type="component" value="Chromosome"/>
</dbReference>
<evidence type="ECO:0000256" key="1">
    <source>
        <dbReference type="SAM" id="Phobius"/>
    </source>
</evidence>
<name>A0A7G9B7P4_9FIRM</name>
<dbReference type="KEGG" id="ohi:H8790_06130"/>
<evidence type="ECO:0000313" key="3">
    <source>
        <dbReference type="Proteomes" id="UP000515960"/>
    </source>
</evidence>
<protein>
    <submittedName>
        <fullName evidence="2">DUF58 domain-containing protein</fullName>
    </submittedName>
</protein>
<keyword evidence="1" id="KW-1133">Transmembrane helix</keyword>
<dbReference type="AlphaFoldDB" id="A0A7G9B7P4"/>
<gene>
    <name evidence="2" type="ORF">H8790_06130</name>
</gene>
<accession>A0A7G9B7P4</accession>
<dbReference type="RefSeq" id="WP_187334003.1">
    <property type="nucleotide sequence ID" value="NZ_CP060490.1"/>
</dbReference>
<keyword evidence="1" id="KW-0812">Transmembrane</keyword>
<evidence type="ECO:0000313" key="2">
    <source>
        <dbReference type="EMBL" id="QNL45575.1"/>
    </source>
</evidence>
<dbReference type="PANTHER" id="PTHR34351">
    <property type="entry name" value="SLR1927 PROTEIN-RELATED"/>
    <property type="match status" value="1"/>
</dbReference>